<dbReference type="PANTHER" id="PTHR30483">
    <property type="entry name" value="LEUCINE-SPECIFIC-BINDING PROTEIN"/>
    <property type="match status" value="1"/>
</dbReference>
<organism evidence="5">
    <name type="scientific">hydrothermal vent metagenome</name>
    <dbReference type="NCBI Taxonomy" id="652676"/>
    <lineage>
        <taxon>unclassified sequences</taxon>
        <taxon>metagenomes</taxon>
        <taxon>ecological metagenomes</taxon>
    </lineage>
</organism>
<protein>
    <submittedName>
        <fullName evidence="5">Branched-chain amino acid ABC transporter, amino acid-binding protein (TC 3.A.1.4.1)</fullName>
    </submittedName>
</protein>
<dbReference type="InterPro" id="IPR000709">
    <property type="entry name" value="Leu_Ile_Val-bd"/>
</dbReference>
<gene>
    <name evidence="5" type="ORF">MNBD_BACTEROID01-793</name>
</gene>
<feature type="domain" description="Leucine-binding protein" evidence="4">
    <location>
        <begin position="73"/>
        <end position="412"/>
    </location>
</feature>
<keyword evidence="1" id="KW-0813">Transport</keyword>
<evidence type="ECO:0000313" key="5">
    <source>
        <dbReference type="EMBL" id="VAW17415.1"/>
    </source>
</evidence>
<dbReference type="SUPFAM" id="SSF53822">
    <property type="entry name" value="Periplasmic binding protein-like I"/>
    <property type="match status" value="1"/>
</dbReference>
<keyword evidence="3" id="KW-0029">Amino-acid transport</keyword>
<dbReference type="AlphaFoldDB" id="A0A3B0TFR6"/>
<dbReference type="GO" id="GO:0006865">
    <property type="term" value="P:amino acid transport"/>
    <property type="evidence" value="ECO:0007669"/>
    <property type="project" value="UniProtKB-KW"/>
</dbReference>
<evidence type="ECO:0000256" key="2">
    <source>
        <dbReference type="ARBA" id="ARBA00022729"/>
    </source>
</evidence>
<dbReference type="Pfam" id="PF13458">
    <property type="entry name" value="Peripla_BP_6"/>
    <property type="match status" value="1"/>
</dbReference>
<reference evidence="5" key="1">
    <citation type="submission" date="2018-06" db="EMBL/GenBank/DDBJ databases">
        <authorList>
            <person name="Zhirakovskaya E."/>
        </authorList>
    </citation>
    <scope>NUCLEOTIDE SEQUENCE</scope>
</reference>
<keyword evidence="2" id="KW-0732">Signal</keyword>
<dbReference type="Gene3D" id="3.40.50.2300">
    <property type="match status" value="2"/>
</dbReference>
<dbReference type="EMBL" id="UOEP01000073">
    <property type="protein sequence ID" value="VAW17415.1"/>
    <property type="molecule type" value="Genomic_DNA"/>
</dbReference>
<evidence type="ECO:0000256" key="3">
    <source>
        <dbReference type="ARBA" id="ARBA00022970"/>
    </source>
</evidence>
<evidence type="ECO:0000259" key="4">
    <source>
        <dbReference type="Pfam" id="PF13458"/>
    </source>
</evidence>
<proteinExistence type="predicted"/>
<accession>A0A3B0TFR6</accession>
<sequence length="437" mass="48912">MKPKIQALLFFIFAILFSVLEVNGQEHKMNYGKTPDDMIPYGRFQKAYINFFDKPQAFTGAGREKAPPTGLTEVRIGFLGPLEGSAMVPQGIQMLQGATLAIDEANKKGGYNGIPFKIMPHNDVGLWGAAANEVVKMDDEKVWAFLGSIDGINTHVALRVTFKLEIPMVNTGDPDPTLTETRIPWVIRCISDDRQSSYALVDYIYRKKKHSRVAVLRVDNRYGRVGILEFKDAVLRIGYPLVLEVRYAEGDTDFTTQIQRMIDSSPDAIVLWGNAKETALIIKQIRKMGMKQPIFGSDRLMSPELLKIAGKDAEGLVTTCQYNPTLNDSALKTFNKNYYSKYGMEPDVFAAHAYDGMNIIIDAIHKVGLNRTLIRDVLTDLKTFQGYKGVTGKIIFDASWNDIGSIWMAEVRDGKFVFFPPPPLAYDKPANNKSTSE</sequence>
<dbReference type="PRINTS" id="PR00337">
    <property type="entry name" value="LEUILEVALBP"/>
</dbReference>
<dbReference type="CDD" id="cd19988">
    <property type="entry name" value="PBP1_ABC_HAAT-like"/>
    <property type="match status" value="1"/>
</dbReference>
<evidence type="ECO:0000256" key="1">
    <source>
        <dbReference type="ARBA" id="ARBA00022448"/>
    </source>
</evidence>
<dbReference type="PANTHER" id="PTHR30483:SF6">
    <property type="entry name" value="PERIPLASMIC BINDING PROTEIN OF ABC TRANSPORTER FOR NATURAL AMINO ACIDS"/>
    <property type="match status" value="1"/>
</dbReference>
<name>A0A3B0TFR6_9ZZZZ</name>
<dbReference type="InterPro" id="IPR051010">
    <property type="entry name" value="BCAA_transport"/>
</dbReference>
<dbReference type="InterPro" id="IPR028081">
    <property type="entry name" value="Leu-bd"/>
</dbReference>
<dbReference type="InterPro" id="IPR028082">
    <property type="entry name" value="Peripla_BP_I"/>
</dbReference>